<dbReference type="SUPFAM" id="SSF53474">
    <property type="entry name" value="alpha/beta-Hydrolases"/>
    <property type="match status" value="1"/>
</dbReference>
<reference evidence="2 3" key="1">
    <citation type="submission" date="2016-08" db="EMBL/GenBank/DDBJ databases">
        <authorList>
            <person name="Seilhamer J.J."/>
        </authorList>
    </citation>
    <scope>NUCLEOTIDE SEQUENCE [LARGE SCALE GENOMIC DNA]</scope>
    <source>
        <strain evidence="2 3">CFBP7245</strain>
    </source>
</reference>
<comment type="caution">
    <text evidence="2">The sequence shown here is derived from an EMBL/GenBank/DDBJ whole genome shotgun (WGS) entry which is preliminary data.</text>
</comment>
<name>A0A2S7C1T8_9XANT</name>
<dbReference type="RefSeq" id="WP_104616075.1">
    <property type="nucleotide sequence ID" value="NZ_JBHLXZ010000016.1"/>
</dbReference>
<dbReference type="Proteomes" id="UP000238908">
    <property type="component" value="Unassembled WGS sequence"/>
</dbReference>
<dbReference type="InterPro" id="IPR001563">
    <property type="entry name" value="Peptidase_S10"/>
</dbReference>
<feature type="chain" id="PRO_5015664530" evidence="1">
    <location>
        <begin position="30"/>
        <end position="575"/>
    </location>
</feature>
<gene>
    <name evidence="2" type="ORF">XdyCFBP7245_13275</name>
</gene>
<dbReference type="EMBL" id="MDEE01000018">
    <property type="protein sequence ID" value="PPU55543.1"/>
    <property type="molecule type" value="Genomic_DNA"/>
</dbReference>
<feature type="signal peptide" evidence="1">
    <location>
        <begin position="1"/>
        <end position="29"/>
    </location>
</feature>
<sequence length="575" mass="62367">MSQRNVGTVRHPLVLLFGLLLAVPHCVGAQQPVQAASADTPYIDRIAYSVKADAGLDASVANERSALMHYLWRGKQDTVAYSVRTGHLIARDAAGQPQATLSYVAYTAPARNGKPRPLTFFYNGGPGASASLLHLASFAPKRMATAAPSFGSWPNYPMVDNAESLIASTDMVFIDPPGTGLSQAILPNTNASFWGSDADVRVMRDFIQRYVQVNRRANAPLYLFGESYGTTRSAMLALALESAGVRLRGIVLQSSILNYYADTIASGGLYYPDYAKGMKYSGDTIGGYFPSYAAVAAYHKQTEVSASDEFYALQMRAFVSVVHAEFQRYGPTWVLSQYGFPTILGKPVQPGAAVLTRWRPLSGLTTQALQGYFSLASFNQGLLPGTSIGRYDGRVSLPNSDGRLKNDNDPSNILIERPLANALAQQFSTYLGYSAPNATYTSLNMDIINVWDFRHAGRLLPDTLPDLLGALRLNPALKVFAVSGYHDLATPFYSNEKQLARLRTIRNLDADVQVATYAGGHMIYLDDNSRPKLQADLTAYYANAPIADAVPLALLDSPWPDNRNVNAATAATATP</sequence>
<proteinExistence type="predicted"/>
<dbReference type="InterPro" id="IPR029058">
    <property type="entry name" value="AB_hydrolase_fold"/>
</dbReference>
<protein>
    <submittedName>
        <fullName evidence="2">Peptidase S10</fullName>
    </submittedName>
</protein>
<evidence type="ECO:0000256" key="1">
    <source>
        <dbReference type="SAM" id="SignalP"/>
    </source>
</evidence>
<evidence type="ECO:0000313" key="3">
    <source>
        <dbReference type="Proteomes" id="UP000238908"/>
    </source>
</evidence>
<evidence type="ECO:0000313" key="2">
    <source>
        <dbReference type="EMBL" id="PPU55543.1"/>
    </source>
</evidence>
<dbReference type="GO" id="GO:0004185">
    <property type="term" value="F:serine-type carboxypeptidase activity"/>
    <property type="evidence" value="ECO:0007669"/>
    <property type="project" value="InterPro"/>
</dbReference>
<dbReference type="Gene3D" id="3.40.50.1820">
    <property type="entry name" value="alpha/beta hydrolase"/>
    <property type="match status" value="1"/>
</dbReference>
<dbReference type="GO" id="GO:0006508">
    <property type="term" value="P:proteolysis"/>
    <property type="evidence" value="ECO:0007669"/>
    <property type="project" value="InterPro"/>
</dbReference>
<organism evidence="2 3">
    <name type="scientific">Xanthomonas dyei</name>
    <dbReference type="NCBI Taxonomy" id="743699"/>
    <lineage>
        <taxon>Bacteria</taxon>
        <taxon>Pseudomonadati</taxon>
        <taxon>Pseudomonadota</taxon>
        <taxon>Gammaproteobacteria</taxon>
        <taxon>Lysobacterales</taxon>
        <taxon>Lysobacteraceae</taxon>
        <taxon>Xanthomonas</taxon>
    </lineage>
</organism>
<accession>A0A2S7C1T8</accession>
<dbReference type="Pfam" id="PF00450">
    <property type="entry name" value="Peptidase_S10"/>
    <property type="match status" value="1"/>
</dbReference>
<keyword evidence="1" id="KW-0732">Signal</keyword>
<dbReference type="AlphaFoldDB" id="A0A2S7C1T8"/>